<dbReference type="InterPro" id="IPR014030">
    <property type="entry name" value="Ketoacyl_synth_N"/>
</dbReference>
<accession>W4N5V6</accession>
<dbReference type="PANTHER" id="PTHR43074">
    <property type="entry name" value="OMEGA-3 POLYUNSATURATED FATTY ACID SYNTHASE PFAB-RELATED"/>
    <property type="match status" value="1"/>
</dbReference>
<dbReference type="InterPro" id="IPR014031">
    <property type="entry name" value="Ketoacyl_synth_C"/>
</dbReference>
<comment type="similarity">
    <text evidence="1">Belongs to the thiolase-like superfamily. Beta-ketoacyl-ACP synthases family.</text>
</comment>
<gene>
    <name evidence="3" type="ORF">BMOU_2113</name>
</gene>
<dbReference type="PROSITE" id="PS52004">
    <property type="entry name" value="KS3_2"/>
    <property type="match status" value="1"/>
</dbReference>
<dbReference type="STRING" id="1435051.BMOU_2113"/>
<evidence type="ECO:0000313" key="4">
    <source>
        <dbReference type="Proteomes" id="UP000019155"/>
    </source>
</evidence>
<dbReference type="InterPro" id="IPR020841">
    <property type="entry name" value="PKS_Beta-ketoAc_synthase_dom"/>
</dbReference>
<evidence type="ECO:0000259" key="2">
    <source>
        <dbReference type="PROSITE" id="PS52004"/>
    </source>
</evidence>
<comment type="caution">
    <text evidence="3">The sequence shown here is derived from an EMBL/GenBank/DDBJ whole genome shotgun (WGS) entry which is preliminary data.</text>
</comment>
<organism evidence="3 4">
    <name type="scientific">Bifidobacterium moukalabense DSM 27321</name>
    <dbReference type="NCBI Taxonomy" id="1435051"/>
    <lineage>
        <taxon>Bacteria</taxon>
        <taxon>Bacillati</taxon>
        <taxon>Actinomycetota</taxon>
        <taxon>Actinomycetes</taxon>
        <taxon>Bifidobacteriales</taxon>
        <taxon>Bifidobacteriaceae</taxon>
        <taxon>Bifidobacterium</taxon>
    </lineage>
</organism>
<dbReference type="InterPro" id="IPR016039">
    <property type="entry name" value="Thiolase-like"/>
</dbReference>
<proteinExistence type="inferred from homology"/>
<keyword evidence="1" id="KW-0808">Transferase</keyword>
<dbReference type="InterPro" id="IPR052568">
    <property type="entry name" value="PKS-FAS_Synthase"/>
</dbReference>
<keyword evidence="4" id="KW-1185">Reference proteome</keyword>
<dbReference type="Proteomes" id="UP000019155">
    <property type="component" value="Unassembled WGS sequence"/>
</dbReference>
<dbReference type="CDD" id="cd00833">
    <property type="entry name" value="PKS"/>
    <property type="match status" value="1"/>
</dbReference>
<evidence type="ECO:0000256" key="1">
    <source>
        <dbReference type="RuleBase" id="RU003694"/>
    </source>
</evidence>
<sequence>MMDHFEPIAIIGRGCILPPHSCSPEELWDAIVEGRSGIHPPTSGRWGTQVDYVDPDRNAVDRTYCGIGGFVTDYDQDDRAASSERMRLNRTQRMIVDSASQAISESGIDDSERARCRLFVGNMLADEAFGDQSLSEISGELLAECVNAFGTDARDAARRAIDDVILSRNNASETANAPSDLARIPAELLGMPDEHIVIDGACASGLLIVDLAARYLHTHAKPLVMAVGAMANMSITGNVSFAKIGGLSDKPARPLDANANGLVPAEGAAAVLLCTLSYAKRHGYPISGVIIGSYSTSDGHGKAIYAPNPEGQQRTMRGALAQAGIDPDGIDYIETHATGTPAGDNSELTAIMGMLSERRNGPVSIGSIKNLIGHGFPTAGTSNLLSVLESFSHERYLPTHGVTTPHPLIAKHPELLQLHANPDPWPEPENRPRRALINAFGFGGINSSVIVEQYDDGRSAGPAHAAAETRDAMYLAVQCVAQANCEKPRTLLDDPMTADWRVFHTPPVLLPHMDIAQRLAVLAAGNLQPMMESDQKETVGAFLGQPSGLAVGARRELRIRLPEILDAIAHAEIPDERRRELQHWFGDRVTTSIGATVEAALPGYMDNIVSGRIANMFNYRGPNCVIDGGRLSFARSIEMASLVLAEHEADGMIVGSSFANPSHLVDQDAARLATATLIMLRPLDWVKAHREQVQAVIRISHADQPGTDPQVFLDAARLAQAVTERGRHASRLQAGSMLVDVMDLDAVTSERIERLPDGLQEHPGTDAGRGPSNGVTVHDTWIGIQGPTVPDCLAMLLDGTVQPDGQDTPIRIIVPFDSPAERESKIRELRILRDALRRHR</sequence>
<dbReference type="SMART" id="SM00825">
    <property type="entry name" value="PKS_KS"/>
    <property type="match status" value="1"/>
</dbReference>
<evidence type="ECO:0000313" key="3">
    <source>
        <dbReference type="EMBL" id="ETY70402.1"/>
    </source>
</evidence>
<protein>
    <submittedName>
        <fullName evidence="3">Multi-domain protein possibly involved in fatty acids or polyketide biosynthesis</fullName>
    </submittedName>
</protein>
<dbReference type="SUPFAM" id="SSF53901">
    <property type="entry name" value="Thiolase-like"/>
    <property type="match status" value="2"/>
</dbReference>
<dbReference type="EMBL" id="AZMV01000009">
    <property type="protein sequence ID" value="ETY70402.1"/>
    <property type="molecule type" value="Genomic_DNA"/>
</dbReference>
<dbReference type="eggNOG" id="COG3321">
    <property type="taxonomic scope" value="Bacteria"/>
</dbReference>
<dbReference type="Pfam" id="PF00109">
    <property type="entry name" value="ketoacyl-synt"/>
    <property type="match status" value="2"/>
</dbReference>
<dbReference type="Pfam" id="PF02801">
    <property type="entry name" value="Ketoacyl-synt_C"/>
    <property type="match status" value="1"/>
</dbReference>
<dbReference type="Gene3D" id="3.40.47.10">
    <property type="match status" value="2"/>
</dbReference>
<feature type="domain" description="Ketosynthase family 3 (KS3)" evidence="2">
    <location>
        <begin position="5"/>
        <end position="453"/>
    </location>
</feature>
<reference evidence="3 4" key="1">
    <citation type="journal article" date="2014" name="Genome Announc.">
        <title>The Genome Sequence of Bifidobacterium moukalabense DSM 27321 Highlights the Close Phylogenetic Relatedness with the Bifidobacterium dentium Taxon.</title>
        <authorList>
            <person name="Lugli G.A."/>
            <person name="Duranti S."/>
            <person name="Milani C."/>
            <person name="Turroni F."/>
            <person name="Viappiani A."/>
            <person name="Mangifesta M."/>
            <person name="van Sinderen D."/>
            <person name="Ventura M."/>
        </authorList>
    </citation>
    <scope>NUCLEOTIDE SEQUENCE [LARGE SCALE GENOMIC DNA]</scope>
    <source>
        <strain evidence="3 4">DSM 27321</strain>
    </source>
</reference>
<dbReference type="AlphaFoldDB" id="W4N5V6"/>
<name>W4N5V6_9BIFI</name>
<dbReference type="GO" id="GO:0016746">
    <property type="term" value="F:acyltransferase activity"/>
    <property type="evidence" value="ECO:0007669"/>
    <property type="project" value="InterPro"/>
</dbReference>
<dbReference type="PANTHER" id="PTHR43074:SF1">
    <property type="entry name" value="BETA-KETOACYL SYNTHASE FAMILY PROTEIN-RELATED"/>
    <property type="match status" value="1"/>
</dbReference>
<dbReference type="PATRIC" id="fig|1435051.3.peg.2102"/>